<evidence type="ECO:0000259" key="3">
    <source>
        <dbReference type="Pfam" id="PF03358"/>
    </source>
</evidence>
<dbReference type="InterPro" id="IPR029039">
    <property type="entry name" value="Flavoprotein-like_sf"/>
</dbReference>
<evidence type="ECO:0000313" key="4">
    <source>
        <dbReference type="EMBL" id="MBB5185652.1"/>
    </source>
</evidence>
<dbReference type="AlphaFoldDB" id="A0A7W8D1U1"/>
<protein>
    <submittedName>
        <fullName evidence="4">Multimeric flavodoxin WrbA</fullName>
    </submittedName>
</protein>
<dbReference type="PANTHER" id="PTHR43278:SF2">
    <property type="entry name" value="IRON-SULFUR FLAVOPROTEIN"/>
    <property type="match status" value="1"/>
</dbReference>
<dbReference type="Gene3D" id="3.40.50.360">
    <property type="match status" value="1"/>
</dbReference>
<organism evidence="4 5">
    <name type="scientific">Faecalicoccus acidiformans</name>
    <dbReference type="NCBI Taxonomy" id="915173"/>
    <lineage>
        <taxon>Bacteria</taxon>
        <taxon>Bacillati</taxon>
        <taxon>Bacillota</taxon>
        <taxon>Erysipelotrichia</taxon>
        <taxon>Erysipelotrichales</taxon>
        <taxon>Erysipelotrichaceae</taxon>
        <taxon>Faecalicoccus</taxon>
    </lineage>
</organism>
<evidence type="ECO:0000256" key="2">
    <source>
        <dbReference type="ARBA" id="ARBA00022643"/>
    </source>
</evidence>
<dbReference type="InterPro" id="IPR051796">
    <property type="entry name" value="ISF_SsuE-like"/>
</dbReference>
<keyword evidence="1" id="KW-0285">Flavoprotein</keyword>
<accession>A0A7W8D1U1</accession>
<dbReference type="InterPro" id="IPR005025">
    <property type="entry name" value="FMN_Rdtase-like_dom"/>
</dbReference>
<keyword evidence="2" id="KW-0288">FMN</keyword>
<name>A0A7W8D1U1_9FIRM</name>
<dbReference type="Proteomes" id="UP000521313">
    <property type="component" value="Unassembled WGS sequence"/>
</dbReference>
<proteinExistence type="predicted"/>
<gene>
    <name evidence="4" type="ORF">HNQ43_001730</name>
</gene>
<evidence type="ECO:0000256" key="1">
    <source>
        <dbReference type="ARBA" id="ARBA00022630"/>
    </source>
</evidence>
<dbReference type="Pfam" id="PF03358">
    <property type="entry name" value="FMN_red"/>
    <property type="match status" value="1"/>
</dbReference>
<dbReference type="EMBL" id="JACHHD010000021">
    <property type="protein sequence ID" value="MBB5185652.1"/>
    <property type="molecule type" value="Genomic_DNA"/>
</dbReference>
<comment type="caution">
    <text evidence="4">The sequence shown here is derived from an EMBL/GenBank/DDBJ whole genome shotgun (WGS) entry which is preliminary data.</text>
</comment>
<dbReference type="PANTHER" id="PTHR43278">
    <property type="entry name" value="NAD(P)H-DEPENDENT FMN-CONTAINING OXIDOREDUCTASE YWQN-RELATED"/>
    <property type="match status" value="1"/>
</dbReference>
<feature type="domain" description="NADPH-dependent FMN reductase-like" evidence="3">
    <location>
        <begin position="1"/>
        <end position="106"/>
    </location>
</feature>
<dbReference type="RefSeq" id="WP_183376822.1">
    <property type="nucleotide sequence ID" value="NZ_JACHHD010000021.1"/>
</dbReference>
<dbReference type="SUPFAM" id="SSF52218">
    <property type="entry name" value="Flavoproteins"/>
    <property type="match status" value="1"/>
</dbReference>
<evidence type="ECO:0000313" key="5">
    <source>
        <dbReference type="Proteomes" id="UP000521313"/>
    </source>
</evidence>
<sequence>MNIVVLEGSPNKNGSSNLLAECFKQGAKEGGHSVEVVDTAHANIHPCTGCIHCGYEGPCVQKDDVEMIRKKILSADMMVFVTPLYYYGMSAQLKTMIDRFCAFNSSIQRKHMKSALLTVAWNSDDWTFDALEAHYKTLVRYLNLEDMGRVLGYGCGTPSMTQHSQYLKQAYILGNRLK</sequence>
<reference evidence="4 5" key="1">
    <citation type="submission" date="2020-08" db="EMBL/GenBank/DDBJ databases">
        <title>Genomic Encyclopedia of Type Strains, Phase IV (KMG-IV): sequencing the most valuable type-strain genomes for metagenomic binning, comparative biology and taxonomic classification.</title>
        <authorList>
            <person name="Goeker M."/>
        </authorList>
    </citation>
    <scope>NUCLEOTIDE SEQUENCE [LARGE SCALE GENOMIC DNA]</scope>
    <source>
        <strain evidence="4 5">DSM 26963</strain>
    </source>
</reference>
<dbReference type="GO" id="GO:0016491">
    <property type="term" value="F:oxidoreductase activity"/>
    <property type="evidence" value="ECO:0007669"/>
    <property type="project" value="InterPro"/>
</dbReference>